<dbReference type="Gene3D" id="3.40.30.10">
    <property type="entry name" value="Glutaredoxin"/>
    <property type="match status" value="1"/>
</dbReference>
<protein>
    <recommendedName>
        <fullName evidence="3">DsbA family protein</fullName>
    </recommendedName>
</protein>
<dbReference type="SUPFAM" id="SSF52833">
    <property type="entry name" value="Thioredoxin-like"/>
    <property type="match status" value="1"/>
</dbReference>
<evidence type="ECO:0000313" key="1">
    <source>
        <dbReference type="EMBL" id="SCX41574.1"/>
    </source>
</evidence>
<sequence>MAFQAGLYWIIDPLCGWSYGALPLINRTAEHFTERQHILPGGLFIDTQRRRLDADWLAHVHEHDDQIAKLTGMPFGRAYKEDLLARDGLLLDSLPATRGLLALQQFGEPADALRFLNAIQTAWYRDGRDITRDEVVNAVIQHATGQPVVNGQVAESEARAAIQYGRMVMAQAAGAGFPSAVLVQEDGRYTLLPVGQYYGNPDAFIALVRTYR</sequence>
<reference evidence="1 2" key="1">
    <citation type="submission" date="2016-10" db="EMBL/GenBank/DDBJ databases">
        <authorList>
            <person name="Varghese N."/>
            <person name="Submissions S."/>
        </authorList>
    </citation>
    <scope>NUCLEOTIDE SEQUENCE [LARGE SCALE GENOMIC DNA]</scope>
    <source>
        <strain evidence="1 2">CGMCC 1.12102</strain>
    </source>
</reference>
<dbReference type="AlphaFoldDB" id="A0A1G4XKB1"/>
<dbReference type="RefSeq" id="WP_017455783.1">
    <property type="nucleotide sequence ID" value="NZ_FMUI01000002.1"/>
</dbReference>
<gene>
    <name evidence="1" type="ORF">SAMN02927897_01074</name>
</gene>
<comment type="caution">
    <text evidence="1">The sequence shown here is derived from an EMBL/GenBank/DDBJ whole genome shotgun (WGS) entry which is preliminary data.</text>
</comment>
<dbReference type="InterPro" id="IPR036249">
    <property type="entry name" value="Thioredoxin-like_sf"/>
</dbReference>
<organism evidence="1 2">
    <name type="scientific">Kosakonia sacchari</name>
    <dbReference type="NCBI Taxonomy" id="1158459"/>
    <lineage>
        <taxon>Bacteria</taxon>
        <taxon>Pseudomonadati</taxon>
        <taxon>Pseudomonadota</taxon>
        <taxon>Gammaproteobacteria</taxon>
        <taxon>Enterobacterales</taxon>
        <taxon>Enterobacteriaceae</taxon>
        <taxon>Kosakonia</taxon>
    </lineage>
</organism>
<name>A0A1G4XKB1_9ENTR</name>
<dbReference type="GeneID" id="23845321"/>
<dbReference type="EMBL" id="FMUI01000002">
    <property type="protein sequence ID" value="SCX41574.1"/>
    <property type="molecule type" value="Genomic_DNA"/>
</dbReference>
<accession>A0A1G4XKB1</accession>
<evidence type="ECO:0000313" key="2">
    <source>
        <dbReference type="Proteomes" id="UP000183569"/>
    </source>
</evidence>
<evidence type="ECO:0008006" key="3">
    <source>
        <dbReference type="Google" id="ProtNLM"/>
    </source>
</evidence>
<dbReference type="CDD" id="cd03025">
    <property type="entry name" value="DsbA_FrnE_like"/>
    <property type="match status" value="1"/>
</dbReference>
<dbReference type="Proteomes" id="UP000183569">
    <property type="component" value="Unassembled WGS sequence"/>
</dbReference>
<proteinExistence type="predicted"/>